<sequence>MRDGLSATAARRGQGGHSNQSAKTTTQAVQHRPLRDLWWRIMDMRVGIVPLPVHLVLIAAIATTVLTTGKLSAELSPIIALLAVCSFTCMEVGQRIPIFRSIGGPVILVTFLPSWLVFANVLPPSVVTPIVAFWKQSNFLYLFIPGIIVGSILSMDRKVLIGGFVRIFVPLAIGSVLAGIVGTAVGTMLGMGVFHTVFFVVIPVMSGGLGEGVIPLTIGYSEVMHQGSGDLLAQALPAVMLGNVCAIVFSGVLNALGKRYPSLTGNGQLMRTGSDDIGTHDVHAEPAKAVDATDIAAAGMIAVCLYFVGMLAQNTLGLPGPVMMLVLAVAAKIGFVFSPKLEAGAGVVYKFFATAVTYPLLFAIGVVITPWQKVVASFNVPTLVTIVATVLTLMATAFIVARRMNMHPIDAAIVVGTHSGMGGTGDVAILTAANRMRLMPFAQIATRIGGAITITLSLIVLAKIV</sequence>
<dbReference type="PANTHER" id="PTHR40033">
    <property type="entry name" value="NA(+)-MALATE SYMPORTER"/>
    <property type="match status" value="1"/>
</dbReference>
<feature type="region of interest" description="Disordered" evidence="1">
    <location>
        <begin position="1"/>
        <end position="28"/>
    </location>
</feature>
<proteinExistence type="predicted"/>
<reference evidence="3" key="1">
    <citation type="submission" date="2016-06" db="EMBL/GenBank/DDBJ databases">
        <title>Pandoraea oxalativorans DSM 23570 Genome Sequencing.</title>
        <authorList>
            <person name="Ee R."/>
            <person name="Lim Y.-L."/>
            <person name="Yong D."/>
            <person name="Yin W.-F."/>
            <person name="Chan K.-G."/>
        </authorList>
    </citation>
    <scope>NUCLEOTIDE SEQUENCE</scope>
    <source>
        <strain evidence="3">DSM 23570</strain>
    </source>
</reference>
<feature type="transmembrane region" description="Helical" evidence="2">
    <location>
        <begin position="316"/>
        <end position="335"/>
    </location>
</feature>
<dbReference type="GO" id="GO:0016020">
    <property type="term" value="C:membrane"/>
    <property type="evidence" value="ECO:0007669"/>
    <property type="project" value="InterPro"/>
</dbReference>
<dbReference type="HOGENOM" id="CLU_041211_0_0_4"/>
<protein>
    <submittedName>
        <fullName evidence="3">Malate permease</fullName>
    </submittedName>
</protein>
<feature type="transmembrane region" description="Helical" evidence="2">
    <location>
        <begin position="231"/>
        <end position="253"/>
    </location>
</feature>
<feature type="transmembrane region" description="Helical" evidence="2">
    <location>
        <begin position="380"/>
        <end position="401"/>
    </location>
</feature>
<gene>
    <name evidence="3" type="ORF">MB84_17145</name>
</gene>
<keyword evidence="2" id="KW-1133">Transmembrane helix</keyword>
<dbReference type="Proteomes" id="UP000035050">
    <property type="component" value="Chromosome"/>
</dbReference>
<organism evidence="3 4">
    <name type="scientific">Pandoraea oxalativorans</name>
    <dbReference type="NCBI Taxonomy" id="573737"/>
    <lineage>
        <taxon>Bacteria</taxon>
        <taxon>Pseudomonadati</taxon>
        <taxon>Pseudomonadota</taxon>
        <taxon>Betaproteobacteria</taxon>
        <taxon>Burkholderiales</taxon>
        <taxon>Burkholderiaceae</taxon>
        <taxon>Pandoraea</taxon>
    </lineage>
</organism>
<dbReference type="PANTHER" id="PTHR40033:SF1">
    <property type="entry name" value="CITRATE-SODIUM SYMPORTER"/>
    <property type="match status" value="1"/>
</dbReference>
<dbReference type="InterPro" id="IPR004679">
    <property type="entry name" value="2-OHcarboxylate_transport"/>
</dbReference>
<feature type="transmembrane region" description="Helical" evidence="2">
    <location>
        <begin position="138"/>
        <end position="155"/>
    </location>
</feature>
<name>A0A0E3YEZ7_9BURK</name>
<dbReference type="KEGG" id="pox:MB84_17145"/>
<feature type="transmembrane region" description="Helical" evidence="2">
    <location>
        <begin position="347"/>
        <end position="368"/>
    </location>
</feature>
<dbReference type="AlphaFoldDB" id="A0A0E3YEZ7"/>
<evidence type="ECO:0000313" key="4">
    <source>
        <dbReference type="Proteomes" id="UP000035050"/>
    </source>
</evidence>
<feature type="transmembrane region" description="Helical" evidence="2">
    <location>
        <begin position="105"/>
        <end position="126"/>
    </location>
</feature>
<evidence type="ECO:0000256" key="2">
    <source>
        <dbReference type="SAM" id="Phobius"/>
    </source>
</evidence>
<keyword evidence="2" id="KW-0472">Membrane</keyword>
<feature type="transmembrane region" description="Helical" evidence="2">
    <location>
        <begin position="167"/>
        <end position="191"/>
    </location>
</feature>
<keyword evidence="4" id="KW-1185">Reference proteome</keyword>
<dbReference type="EMBL" id="CP011253">
    <property type="protein sequence ID" value="AKC70837.1"/>
    <property type="molecule type" value="Genomic_DNA"/>
</dbReference>
<feature type="compositionally biased region" description="Polar residues" evidence="1">
    <location>
        <begin position="17"/>
        <end position="28"/>
    </location>
</feature>
<keyword evidence="2" id="KW-0812">Transmembrane</keyword>
<dbReference type="PATRIC" id="fig|573737.6.peg.4373"/>
<evidence type="ECO:0000256" key="1">
    <source>
        <dbReference type="SAM" id="MobiDB-lite"/>
    </source>
</evidence>
<feature type="transmembrane region" description="Helical" evidence="2">
    <location>
        <begin position="197"/>
        <end position="219"/>
    </location>
</feature>
<feature type="transmembrane region" description="Helical" evidence="2">
    <location>
        <begin position="48"/>
        <end position="69"/>
    </location>
</feature>
<dbReference type="GO" id="GO:0008514">
    <property type="term" value="F:organic anion transmembrane transporter activity"/>
    <property type="evidence" value="ECO:0007669"/>
    <property type="project" value="InterPro"/>
</dbReference>
<accession>A0A0E3YEZ7</accession>
<evidence type="ECO:0000313" key="3">
    <source>
        <dbReference type="EMBL" id="AKC70837.1"/>
    </source>
</evidence>
<dbReference type="PIRSF" id="PIRSF005348">
    <property type="entry name" value="YxkH"/>
    <property type="match status" value="1"/>
</dbReference>
<dbReference type="Pfam" id="PF03390">
    <property type="entry name" value="2HCT"/>
    <property type="match status" value="1"/>
</dbReference>
<feature type="transmembrane region" description="Helical" evidence="2">
    <location>
        <begin position="444"/>
        <end position="464"/>
    </location>
</feature>